<dbReference type="EMBL" id="HBEM01002218">
    <property type="protein sequence ID" value="CAD8431275.1"/>
    <property type="molecule type" value="Transcribed_RNA"/>
</dbReference>
<dbReference type="Pfam" id="PF00012">
    <property type="entry name" value="HSP70"/>
    <property type="match status" value="1"/>
</dbReference>
<evidence type="ECO:0000256" key="2">
    <source>
        <dbReference type="ARBA" id="ARBA00022840"/>
    </source>
</evidence>
<reference evidence="5" key="1">
    <citation type="submission" date="2021-01" db="EMBL/GenBank/DDBJ databases">
        <authorList>
            <person name="Corre E."/>
            <person name="Pelletier E."/>
            <person name="Niang G."/>
            <person name="Scheremetjew M."/>
            <person name="Finn R."/>
            <person name="Kale V."/>
            <person name="Holt S."/>
            <person name="Cochrane G."/>
            <person name="Meng A."/>
            <person name="Brown T."/>
            <person name="Cohen L."/>
        </authorList>
    </citation>
    <scope>NUCLEOTIDE SEQUENCE</scope>
    <source>
        <strain evidence="5">CCMP2058</strain>
    </source>
</reference>
<evidence type="ECO:0000313" key="5">
    <source>
        <dbReference type="EMBL" id="CAD8431275.1"/>
    </source>
</evidence>
<evidence type="ECO:0000256" key="1">
    <source>
        <dbReference type="ARBA" id="ARBA00022741"/>
    </source>
</evidence>
<evidence type="ECO:0000256" key="3">
    <source>
        <dbReference type="SAM" id="Coils"/>
    </source>
</evidence>
<sequence>MKQKNTNLKMKKTRQRVEAKNSLENYAYNIRSTIRDEKIQGKITEDEKRSLEEKVNEIIGFIENNEEVEKEKYEEKEEQLKAIANPIISKIYQQGGTGSGMEDYAETKTQEQESQNAGPKIEEVD</sequence>
<keyword evidence="3" id="KW-0175">Coiled coil</keyword>
<dbReference type="InterPro" id="IPR029048">
    <property type="entry name" value="HSP70_C_sf"/>
</dbReference>
<name>A0A7S0CR23_9EUKA</name>
<feature type="coiled-coil region" evidence="3">
    <location>
        <begin position="51"/>
        <end position="83"/>
    </location>
</feature>
<keyword evidence="2" id="KW-0067">ATP-binding</keyword>
<proteinExistence type="predicted"/>
<evidence type="ECO:0000256" key="4">
    <source>
        <dbReference type="SAM" id="MobiDB-lite"/>
    </source>
</evidence>
<protein>
    <submittedName>
        <fullName evidence="5">Uncharacterized protein</fullName>
    </submittedName>
</protein>
<accession>A0A7S0CR23</accession>
<dbReference type="GO" id="GO:0005524">
    <property type="term" value="F:ATP binding"/>
    <property type="evidence" value="ECO:0007669"/>
    <property type="project" value="UniProtKB-KW"/>
</dbReference>
<gene>
    <name evidence="5" type="ORF">LAMO00422_LOCUS1602</name>
</gene>
<feature type="region of interest" description="Disordered" evidence="4">
    <location>
        <begin position="94"/>
        <end position="125"/>
    </location>
</feature>
<dbReference type="Gene3D" id="1.20.1270.10">
    <property type="match status" value="1"/>
</dbReference>
<dbReference type="InterPro" id="IPR013126">
    <property type="entry name" value="Hsp_70_fam"/>
</dbReference>
<dbReference type="SUPFAM" id="SSF100934">
    <property type="entry name" value="Heat shock protein 70kD (HSP70), C-terminal subdomain"/>
    <property type="match status" value="1"/>
</dbReference>
<organism evidence="5">
    <name type="scientific">Amorphochlora amoebiformis</name>
    <dbReference type="NCBI Taxonomy" id="1561963"/>
    <lineage>
        <taxon>Eukaryota</taxon>
        <taxon>Sar</taxon>
        <taxon>Rhizaria</taxon>
        <taxon>Cercozoa</taxon>
        <taxon>Chlorarachniophyceae</taxon>
        <taxon>Amorphochlora</taxon>
    </lineage>
</organism>
<dbReference type="GO" id="GO:0140662">
    <property type="term" value="F:ATP-dependent protein folding chaperone"/>
    <property type="evidence" value="ECO:0007669"/>
    <property type="project" value="InterPro"/>
</dbReference>
<keyword evidence="1" id="KW-0547">Nucleotide-binding</keyword>
<dbReference type="AlphaFoldDB" id="A0A7S0CR23"/>